<protein>
    <submittedName>
        <fullName evidence="1">Uncharacterized protein</fullName>
    </submittedName>
</protein>
<dbReference type="AlphaFoldDB" id="A0AAX3ZNM2"/>
<proteinExistence type="predicted"/>
<reference evidence="1" key="1">
    <citation type="submission" date="2023-03" db="EMBL/GenBank/DDBJ databases">
        <title>Borrelidin-producing and root-colonizing Streptomyces rochei is a potent biopesticide for soil-borne oomycete-caused plant diseases.</title>
        <authorList>
            <person name="Zhou D."/>
            <person name="Wang X."/>
            <person name="Navarro-Munoz J.C."/>
            <person name="Li W."/>
            <person name="Li J."/>
            <person name="Jiu M."/>
            <person name="Deng S."/>
            <person name="Ye Y."/>
            <person name="Daly P."/>
            <person name="Wei L."/>
        </authorList>
    </citation>
    <scope>NUCLEOTIDE SEQUENCE</scope>
    <source>
        <strain evidence="1">JK1</strain>
    </source>
</reference>
<name>A0AAX3ZNM2_STRRO</name>
<dbReference type="RefSeq" id="WP_086877208.1">
    <property type="nucleotide sequence ID" value="NZ_CP121271.1"/>
</dbReference>
<evidence type="ECO:0000313" key="2">
    <source>
        <dbReference type="Proteomes" id="UP001231701"/>
    </source>
</evidence>
<gene>
    <name evidence="1" type="ORF">P7W03_23235</name>
</gene>
<dbReference type="GeneID" id="90945005"/>
<dbReference type="EMBL" id="CP121271">
    <property type="protein sequence ID" value="WMC88306.1"/>
    <property type="molecule type" value="Genomic_DNA"/>
</dbReference>
<accession>A0AAX3ZNM2</accession>
<organism evidence="1 2">
    <name type="scientific">Streptomyces rochei</name>
    <name type="common">Streptomyces parvullus</name>
    <dbReference type="NCBI Taxonomy" id="1928"/>
    <lineage>
        <taxon>Bacteria</taxon>
        <taxon>Bacillati</taxon>
        <taxon>Actinomycetota</taxon>
        <taxon>Actinomycetes</taxon>
        <taxon>Kitasatosporales</taxon>
        <taxon>Streptomycetaceae</taxon>
        <taxon>Streptomyces</taxon>
        <taxon>Streptomyces rochei group</taxon>
    </lineage>
</organism>
<sequence>MSHAVQPAAILVHESVDDPHAELWFAEPPGFLPLPLDNLLAEPGTPGADALRTAVAPLLESAPTEMARQKFVALLASGQRMLGALREFGTVHCAVGLHRDDVRGPAGGGAQPLLSLLTVAWRDTSPASRAATVARVAAELVGHEHIEYVDLSTGPLTLSESVLRPAADSGLPQLPLLQIHARLPHPDCRRLAVLTLSTTATARRQEYRTILRQVVETVRFEKPLGTLRH</sequence>
<evidence type="ECO:0000313" key="1">
    <source>
        <dbReference type="EMBL" id="WMC88306.1"/>
    </source>
</evidence>
<dbReference type="Proteomes" id="UP001231701">
    <property type="component" value="Chromosome"/>
</dbReference>